<keyword evidence="1" id="KW-0812">Transmembrane</keyword>
<dbReference type="EMBL" id="AQQR01000012">
    <property type="protein sequence ID" value="OWU70438.1"/>
    <property type="molecule type" value="Genomic_DNA"/>
</dbReference>
<organism evidence="2 3">
    <name type="scientific">Marinibacterium profundimaris</name>
    <dbReference type="NCBI Taxonomy" id="1679460"/>
    <lineage>
        <taxon>Bacteria</taxon>
        <taxon>Pseudomonadati</taxon>
        <taxon>Pseudomonadota</taxon>
        <taxon>Alphaproteobacteria</taxon>
        <taxon>Rhodobacterales</taxon>
        <taxon>Paracoccaceae</taxon>
        <taxon>Marinibacterium</taxon>
    </lineage>
</organism>
<evidence type="ECO:0000256" key="1">
    <source>
        <dbReference type="SAM" id="Phobius"/>
    </source>
</evidence>
<protein>
    <submittedName>
        <fullName evidence="2">Uncharacterized protein</fullName>
    </submittedName>
</protein>
<sequence>MQETADITARMANVSKLLHEKHGVKRGTLSARLRRARPLLPRRIRHEADILREAEQLAENPRLAMTLSDPRYRRAADALTTHLKTIDVADRRKGYWLGVLGGMAFNLLIVLVLLFVTLALLGHI</sequence>
<keyword evidence="3" id="KW-1185">Reference proteome</keyword>
<evidence type="ECO:0000313" key="2">
    <source>
        <dbReference type="EMBL" id="OWU70438.1"/>
    </source>
</evidence>
<accession>A0A225NE06</accession>
<dbReference type="AlphaFoldDB" id="A0A225NE06"/>
<dbReference type="Proteomes" id="UP000215377">
    <property type="component" value="Unassembled WGS sequence"/>
</dbReference>
<gene>
    <name evidence="2" type="ORF">ATO3_20910</name>
</gene>
<keyword evidence="1" id="KW-0472">Membrane</keyword>
<feature type="transmembrane region" description="Helical" evidence="1">
    <location>
        <begin position="94"/>
        <end position="121"/>
    </location>
</feature>
<comment type="caution">
    <text evidence="2">The sequence shown here is derived from an EMBL/GenBank/DDBJ whole genome shotgun (WGS) entry which is preliminary data.</text>
</comment>
<keyword evidence="1" id="KW-1133">Transmembrane helix</keyword>
<reference evidence="2 3" key="1">
    <citation type="submission" date="2013-04" db="EMBL/GenBank/DDBJ databases">
        <title>Oceanicola sp. 22II1-22F33 Genome Sequencing.</title>
        <authorList>
            <person name="Lai Q."/>
            <person name="Li G."/>
            <person name="Shao Z."/>
        </authorList>
    </citation>
    <scope>NUCLEOTIDE SEQUENCE [LARGE SCALE GENOMIC DNA]</scope>
    <source>
        <strain evidence="2 3">22II1-22F33</strain>
    </source>
</reference>
<name>A0A225NE06_9RHOB</name>
<evidence type="ECO:0000313" key="3">
    <source>
        <dbReference type="Proteomes" id="UP000215377"/>
    </source>
</evidence>
<proteinExistence type="predicted"/>